<evidence type="ECO:0000256" key="6">
    <source>
        <dbReference type="ARBA" id="ARBA00023136"/>
    </source>
</evidence>
<evidence type="ECO:0000259" key="8">
    <source>
        <dbReference type="PROSITE" id="PS50928"/>
    </source>
</evidence>
<dbReference type="PANTHER" id="PTHR30043">
    <property type="entry name" value="PHOSPHONATES TRANSPORT SYSTEM PERMEASE PROTEIN"/>
    <property type="match status" value="1"/>
</dbReference>
<dbReference type="RefSeq" id="WP_031536394.1">
    <property type="nucleotide sequence ID" value="NZ_JBBMFN010000031.1"/>
</dbReference>
<keyword evidence="4 7" id="KW-0812">Transmembrane</keyword>
<proteinExistence type="inferred from homology"/>
<sequence length="272" mass="29874">MSKQKNKASVDNGNIAVFHSKTKVTITYILIIVIGLYIASAFYTEAYPNLIIAGMPVVIDFVIYDFFPPNLKYISTVMKALIETWNMALLSTTLSVIFALPISFLAAANINKNKVFYQIVRFILNIIRTIPELILAVLLVAFMGIGVISGIGALFIFSLGILAKLISETIEAIDPNPLEAIRATGANTIQVIRYAVIPQILPQYTSYALYVLEINVRASVILGFVGAGGIGIILKQQTSLFNYGNVSTIILMTFIAVTIIDFVSSRVRERLL</sequence>
<dbReference type="SUPFAM" id="SSF161098">
    <property type="entry name" value="MetI-like"/>
    <property type="match status" value="1"/>
</dbReference>
<feature type="transmembrane region" description="Helical" evidence="7">
    <location>
        <begin position="240"/>
        <end position="263"/>
    </location>
</feature>
<dbReference type="PANTHER" id="PTHR30043:SF1">
    <property type="entry name" value="ABC TRANSPORT SYSTEM PERMEASE PROTEIN P69"/>
    <property type="match status" value="1"/>
</dbReference>
<evidence type="ECO:0000313" key="9">
    <source>
        <dbReference type="EMBL" id="MEQ2466664.1"/>
    </source>
</evidence>
<dbReference type="InterPro" id="IPR005769">
    <property type="entry name" value="PhnE/PtxC"/>
</dbReference>
<feature type="transmembrane region" description="Helical" evidence="7">
    <location>
        <begin position="50"/>
        <end position="67"/>
    </location>
</feature>
<organism evidence="9 10">
    <name type="scientific">Niallia hominis</name>
    <dbReference type="NCBI Taxonomy" id="3133173"/>
    <lineage>
        <taxon>Bacteria</taxon>
        <taxon>Bacillati</taxon>
        <taxon>Bacillota</taxon>
        <taxon>Bacilli</taxon>
        <taxon>Bacillales</taxon>
        <taxon>Bacillaceae</taxon>
        <taxon>Niallia</taxon>
    </lineage>
</organism>
<gene>
    <name evidence="9" type="primary">phnE</name>
    <name evidence="9" type="ORF">WMO63_13405</name>
</gene>
<feature type="transmembrane region" description="Helical" evidence="7">
    <location>
        <begin position="130"/>
        <end position="157"/>
    </location>
</feature>
<reference evidence="9 10" key="1">
    <citation type="submission" date="2024-03" db="EMBL/GenBank/DDBJ databases">
        <title>Human intestinal bacterial collection.</title>
        <authorList>
            <person name="Pauvert C."/>
            <person name="Hitch T.C.A."/>
            <person name="Clavel T."/>
        </authorList>
    </citation>
    <scope>NUCLEOTIDE SEQUENCE [LARGE SCALE GENOMIC DNA]</scope>
    <source>
        <strain evidence="9 10">CLA-SR-H024</strain>
    </source>
</reference>
<accession>A0ABV1EZX3</accession>
<dbReference type="CDD" id="cd06261">
    <property type="entry name" value="TM_PBP2"/>
    <property type="match status" value="1"/>
</dbReference>
<keyword evidence="10" id="KW-1185">Reference proteome</keyword>
<keyword evidence="5 7" id="KW-1133">Transmembrane helix</keyword>
<dbReference type="Proteomes" id="UP001465426">
    <property type="component" value="Unassembled WGS sequence"/>
</dbReference>
<evidence type="ECO:0000256" key="2">
    <source>
        <dbReference type="ARBA" id="ARBA00022448"/>
    </source>
</evidence>
<dbReference type="InterPro" id="IPR035906">
    <property type="entry name" value="MetI-like_sf"/>
</dbReference>
<evidence type="ECO:0000256" key="5">
    <source>
        <dbReference type="ARBA" id="ARBA00022989"/>
    </source>
</evidence>
<feature type="domain" description="ABC transmembrane type-1" evidence="8">
    <location>
        <begin position="81"/>
        <end position="264"/>
    </location>
</feature>
<evidence type="ECO:0000256" key="3">
    <source>
        <dbReference type="ARBA" id="ARBA00022475"/>
    </source>
</evidence>
<dbReference type="NCBIfam" id="TIGR01097">
    <property type="entry name" value="PhnE"/>
    <property type="match status" value="1"/>
</dbReference>
<evidence type="ECO:0000313" key="10">
    <source>
        <dbReference type="Proteomes" id="UP001465426"/>
    </source>
</evidence>
<comment type="subcellular location">
    <subcellularLocation>
        <location evidence="1 7">Cell membrane</location>
        <topology evidence="1 7">Multi-pass membrane protein</topology>
    </subcellularLocation>
</comment>
<feature type="transmembrane region" description="Helical" evidence="7">
    <location>
        <begin position="25"/>
        <end position="44"/>
    </location>
</feature>
<comment type="caution">
    <text evidence="9">The sequence shown here is derived from an EMBL/GenBank/DDBJ whole genome shotgun (WGS) entry which is preliminary data.</text>
</comment>
<feature type="transmembrane region" description="Helical" evidence="7">
    <location>
        <begin position="214"/>
        <end position="234"/>
    </location>
</feature>
<dbReference type="Pfam" id="PF00528">
    <property type="entry name" value="BPD_transp_1"/>
    <property type="match status" value="1"/>
</dbReference>
<protein>
    <submittedName>
        <fullName evidence="9">Phosphonate ABC transporter, permease protein PhnE</fullName>
    </submittedName>
</protein>
<dbReference type="PROSITE" id="PS50928">
    <property type="entry name" value="ABC_TM1"/>
    <property type="match status" value="1"/>
</dbReference>
<feature type="transmembrane region" description="Helical" evidence="7">
    <location>
        <begin position="88"/>
        <end position="110"/>
    </location>
</feature>
<comment type="similarity">
    <text evidence="7">Belongs to the binding-protein-dependent transport system permease family.</text>
</comment>
<keyword evidence="3" id="KW-1003">Cell membrane</keyword>
<keyword evidence="2 7" id="KW-0813">Transport</keyword>
<evidence type="ECO:0000256" key="1">
    <source>
        <dbReference type="ARBA" id="ARBA00004651"/>
    </source>
</evidence>
<name>A0ABV1EZX3_9BACI</name>
<dbReference type="EMBL" id="JBBMFN010000031">
    <property type="protein sequence ID" value="MEQ2466664.1"/>
    <property type="molecule type" value="Genomic_DNA"/>
</dbReference>
<evidence type="ECO:0000256" key="4">
    <source>
        <dbReference type="ARBA" id="ARBA00022692"/>
    </source>
</evidence>
<evidence type="ECO:0000256" key="7">
    <source>
        <dbReference type="RuleBase" id="RU363032"/>
    </source>
</evidence>
<keyword evidence="6 7" id="KW-0472">Membrane</keyword>
<dbReference type="Gene3D" id="1.10.3720.10">
    <property type="entry name" value="MetI-like"/>
    <property type="match status" value="1"/>
</dbReference>
<dbReference type="InterPro" id="IPR000515">
    <property type="entry name" value="MetI-like"/>
</dbReference>